<sequence length="384" mass="42942">MNSTVSDIRLKLAKDLMNGFAGRTGLSETADESEVGNVARRYLWTDALALLNLLAMAQLEQEEKFTGQARRLVRQVHHHLGRYAAQDDRRGWISGLPDELAPDHPTAGGLRIGKPLPERQEGEPYDARLEWDRDGQYYHYHTRWIAALLKASQTLDSKTLADWALELSLAGKKFIRELPNGLILSWKMSVDLSRPLVPTMSPHDPLGGLLVALDASQQSQLALPDLPTYLARLEGLCSQASWDTDDALGIGGLMLDLLRATRLYLSIDLPESIKPDRLLRAITPGLVNFLTHFDSGEAARYRLAFRECGLSLGLRCVQGHLAWLKEQGIEPDWPESVWQLPEQIENFWLQEQNQQADSFKDHLDINEVSLAASLLAGPQPAIYA</sequence>
<dbReference type="Proteomes" id="UP000664654">
    <property type="component" value="Unassembled WGS sequence"/>
</dbReference>
<organism evidence="2 3">
    <name type="scientific">Bowmanella dokdonensis</name>
    <dbReference type="NCBI Taxonomy" id="751969"/>
    <lineage>
        <taxon>Bacteria</taxon>
        <taxon>Pseudomonadati</taxon>
        <taxon>Pseudomonadota</taxon>
        <taxon>Gammaproteobacteria</taxon>
        <taxon>Alteromonadales</taxon>
        <taxon>Alteromonadaceae</taxon>
        <taxon>Bowmanella</taxon>
    </lineage>
</organism>
<keyword evidence="3" id="KW-1185">Reference proteome</keyword>
<dbReference type="EMBL" id="JAFKCV010000014">
    <property type="protein sequence ID" value="MBN7827179.1"/>
    <property type="molecule type" value="Genomic_DNA"/>
</dbReference>
<evidence type="ECO:0000313" key="3">
    <source>
        <dbReference type="Proteomes" id="UP000664654"/>
    </source>
</evidence>
<protein>
    <submittedName>
        <fullName evidence="2">Uncharacterized protein</fullName>
    </submittedName>
</protein>
<proteinExistence type="predicted"/>
<feature type="region of interest" description="Disordered" evidence="1">
    <location>
        <begin position="101"/>
        <end position="123"/>
    </location>
</feature>
<comment type="caution">
    <text evidence="2">The sequence shown here is derived from an EMBL/GenBank/DDBJ whole genome shotgun (WGS) entry which is preliminary data.</text>
</comment>
<evidence type="ECO:0000313" key="2">
    <source>
        <dbReference type="EMBL" id="MBN7827179.1"/>
    </source>
</evidence>
<dbReference type="RefSeq" id="WP_206575291.1">
    <property type="nucleotide sequence ID" value="NZ_JAFKCV010000014.1"/>
</dbReference>
<evidence type="ECO:0000256" key="1">
    <source>
        <dbReference type="SAM" id="MobiDB-lite"/>
    </source>
</evidence>
<accession>A0A939DQL8</accession>
<dbReference type="AlphaFoldDB" id="A0A939DQL8"/>
<gene>
    <name evidence="2" type="ORF">J0A66_18250</name>
</gene>
<reference evidence="2" key="1">
    <citation type="submission" date="2021-03" db="EMBL/GenBank/DDBJ databases">
        <title>novel species isolated from a fishpond in China.</title>
        <authorList>
            <person name="Lu H."/>
            <person name="Cai Z."/>
        </authorList>
    </citation>
    <scope>NUCLEOTIDE SEQUENCE</scope>
    <source>
        <strain evidence="2">JCM 30855</strain>
    </source>
</reference>
<name>A0A939DQL8_9ALTE</name>